<sequence>MKHVPPRPGPPRGRQGAAFLVAQVGAHAAAKFAERLADFDLTPPQAGILRALSASPGISQQELGRLLGIFPSRLVLLLDELDELGLIERRDDPDDRRVYQVFVTDKGRQSLEAIGRIARAHQDALCAALDEDERQTLASLLSRIAEEQGLTPGVHPGFAKMGRPPAGPHSKRPRKT</sequence>
<feature type="region of interest" description="Disordered" evidence="1">
    <location>
        <begin position="148"/>
        <end position="176"/>
    </location>
</feature>
<reference evidence="3 4" key="1">
    <citation type="submission" date="2015-08" db="EMBL/GenBank/DDBJ databases">
        <authorList>
            <person name="Babu N.S."/>
            <person name="Beckwith C.J."/>
            <person name="Beseler K.G."/>
            <person name="Brison A."/>
            <person name="Carone J.V."/>
            <person name="Caskin T.P."/>
            <person name="Diamond M."/>
            <person name="Durham M.E."/>
            <person name="Foxe J.M."/>
            <person name="Go M."/>
            <person name="Henderson B.A."/>
            <person name="Jones I.B."/>
            <person name="McGettigan J.A."/>
            <person name="Micheletti S.J."/>
            <person name="Nasrallah M.E."/>
            <person name="Ortiz D."/>
            <person name="Piller C.R."/>
            <person name="Privatt S.R."/>
            <person name="Schneider S.L."/>
            <person name="Sharp S."/>
            <person name="Smith T.C."/>
            <person name="Stanton J.D."/>
            <person name="Ullery H.E."/>
            <person name="Wilson R.J."/>
            <person name="Serrano M.G."/>
            <person name="Buck G."/>
            <person name="Lee V."/>
            <person name="Wang Y."/>
            <person name="Carvalho R."/>
            <person name="Voegtly L."/>
            <person name="Shi R."/>
            <person name="Duckworth R."/>
            <person name="Johnson A."/>
            <person name="Loviza R."/>
            <person name="Walstead R."/>
            <person name="Shah Z."/>
            <person name="Kiflezghi M."/>
            <person name="Wade K."/>
            <person name="Ball S.L."/>
            <person name="Bradley K.W."/>
            <person name="Asai D.J."/>
            <person name="Bowman C.A."/>
            <person name="Russell D.A."/>
            <person name="Pope W.H."/>
            <person name="Jacobs-Sera D."/>
            <person name="Hendrix R.W."/>
            <person name="Hatfull G.F."/>
        </authorList>
    </citation>
    <scope>NUCLEOTIDE SEQUENCE [LARGE SCALE GENOMIC DNA]</scope>
    <source>
        <strain evidence="3 4">DSM 27648</strain>
    </source>
</reference>
<dbReference type="InterPro" id="IPR039422">
    <property type="entry name" value="MarR/SlyA-like"/>
</dbReference>
<evidence type="ECO:0000256" key="1">
    <source>
        <dbReference type="SAM" id="MobiDB-lite"/>
    </source>
</evidence>
<dbReference type="PANTHER" id="PTHR33164:SF43">
    <property type="entry name" value="HTH-TYPE TRANSCRIPTIONAL REPRESSOR YETL"/>
    <property type="match status" value="1"/>
</dbReference>
<dbReference type="GO" id="GO:0006950">
    <property type="term" value="P:response to stress"/>
    <property type="evidence" value="ECO:0007669"/>
    <property type="project" value="TreeGrafter"/>
</dbReference>
<dbReference type="InterPro" id="IPR036390">
    <property type="entry name" value="WH_DNA-bd_sf"/>
</dbReference>
<gene>
    <name evidence="3" type="ORF">AKJ09_01204</name>
</gene>
<dbReference type="Gene3D" id="1.10.10.10">
    <property type="entry name" value="Winged helix-like DNA-binding domain superfamily/Winged helix DNA-binding domain"/>
    <property type="match status" value="1"/>
</dbReference>
<name>A0A0K1PLZ0_9BACT</name>
<accession>A0A0K1PLZ0</accession>
<dbReference type="PROSITE" id="PS50995">
    <property type="entry name" value="HTH_MARR_2"/>
    <property type="match status" value="1"/>
</dbReference>
<dbReference type="OrthoDB" id="7269152at2"/>
<feature type="domain" description="HTH marR-type" evidence="2">
    <location>
        <begin position="14"/>
        <end position="146"/>
    </location>
</feature>
<evidence type="ECO:0000259" key="2">
    <source>
        <dbReference type="PROSITE" id="PS50995"/>
    </source>
</evidence>
<dbReference type="PANTHER" id="PTHR33164">
    <property type="entry name" value="TRANSCRIPTIONAL REGULATOR, MARR FAMILY"/>
    <property type="match status" value="1"/>
</dbReference>
<dbReference type="PRINTS" id="PR00598">
    <property type="entry name" value="HTHMARR"/>
</dbReference>
<dbReference type="STRING" id="1391654.AKJ09_01204"/>
<dbReference type="KEGG" id="llu:AKJ09_01204"/>
<dbReference type="PATRIC" id="fig|1391654.3.peg.1220"/>
<dbReference type="SUPFAM" id="SSF46785">
    <property type="entry name" value="Winged helix' DNA-binding domain"/>
    <property type="match status" value="1"/>
</dbReference>
<dbReference type="Pfam" id="PF12802">
    <property type="entry name" value="MarR_2"/>
    <property type="match status" value="1"/>
</dbReference>
<evidence type="ECO:0000313" key="3">
    <source>
        <dbReference type="EMBL" id="AKU94540.1"/>
    </source>
</evidence>
<dbReference type="InterPro" id="IPR036388">
    <property type="entry name" value="WH-like_DNA-bd_sf"/>
</dbReference>
<evidence type="ECO:0000313" key="4">
    <source>
        <dbReference type="Proteomes" id="UP000064967"/>
    </source>
</evidence>
<dbReference type="GO" id="GO:0003700">
    <property type="term" value="F:DNA-binding transcription factor activity"/>
    <property type="evidence" value="ECO:0007669"/>
    <property type="project" value="InterPro"/>
</dbReference>
<dbReference type="Proteomes" id="UP000064967">
    <property type="component" value="Chromosome"/>
</dbReference>
<keyword evidence="4" id="KW-1185">Reference proteome</keyword>
<proteinExistence type="predicted"/>
<dbReference type="AlphaFoldDB" id="A0A0K1PLZ0"/>
<dbReference type="SMART" id="SM00347">
    <property type="entry name" value="HTH_MARR"/>
    <property type="match status" value="1"/>
</dbReference>
<organism evidence="3 4">
    <name type="scientific">Labilithrix luteola</name>
    <dbReference type="NCBI Taxonomy" id="1391654"/>
    <lineage>
        <taxon>Bacteria</taxon>
        <taxon>Pseudomonadati</taxon>
        <taxon>Myxococcota</taxon>
        <taxon>Polyangia</taxon>
        <taxon>Polyangiales</taxon>
        <taxon>Labilitrichaceae</taxon>
        <taxon>Labilithrix</taxon>
    </lineage>
</organism>
<dbReference type="InterPro" id="IPR000835">
    <property type="entry name" value="HTH_MarR-typ"/>
</dbReference>
<protein>
    <submittedName>
        <fullName evidence="3">Transcriptional regulator, MarR family</fullName>
    </submittedName>
</protein>
<dbReference type="EMBL" id="CP012333">
    <property type="protein sequence ID" value="AKU94540.1"/>
    <property type="molecule type" value="Genomic_DNA"/>
</dbReference>
<dbReference type="RefSeq" id="WP_146646116.1">
    <property type="nucleotide sequence ID" value="NZ_CP012333.1"/>
</dbReference>